<accession>A0A8S5QP35</accession>
<sequence length="199" mass="21535">MARVDIKLTGLEKLHSQLKSVGNQKVEIGILDGATYPNGTPVSRVACYLEYGWTQSVTARQRGWFSAQGIHLKPDTVLHSPARPFFEVTFNANRTKWIRLGQNALKGLASSENALNKITKALQLLGMTAQQDLQNAVIDGGVGGNSFASRSPLTTLLYGNLMHAGGHRTDGTPNQTASGKPLYRTGILESSIAFNIVKE</sequence>
<reference evidence="1" key="1">
    <citation type="journal article" date="2021" name="Proc. Natl. Acad. Sci. U.S.A.">
        <title>A Catalog of Tens of Thousands of Viruses from Human Metagenomes Reveals Hidden Associations with Chronic Diseases.</title>
        <authorList>
            <person name="Tisza M.J."/>
            <person name="Buck C.B."/>
        </authorList>
    </citation>
    <scope>NUCLEOTIDE SEQUENCE</scope>
    <source>
        <strain evidence="1">CtJ3t72</strain>
    </source>
</reference>
<dbReference type="EMBL" id="BK015698">
    <property type="protein sequence ID" value="DAE20577.1"/>
    <property type="molecule type" value="Genomic_DNA"/>
</dbReference>
<organism evidence="1">
    <name type="scientific">Siphoviridae sp. ctJ3t72</name>
    <dbReference type="NCBI Taxonomy" id="2826240"/>
    <lineage>
        <taxon>Viruses</taxon>
        <taxon>Duplodnaviria</taxon>
        <taxon>Heunggongvirae</taxon>
        <taxon>Uroviricota</taxon>
        <taxon>Caudoviricetes</taxon>
    </lineage>
</organism>
<protein>
    <submittedName>
        <fullName evidence="1">Virion morphogenesis protein</fullName>
    </submittedName>
</protein>
<proteinExistence type="predicted"/>
<name>A0A8S5QP35_9CAUD</name>
<evidence type="ECO:0000313" key="1">
    <source>
        <dbReference type="EMBL" id="DAE20577.1"/>
    </source>
</evidence>